<organism evidence="2 3">
    <name type="scientific">Hydrocarboniphaga effusa AP103</name>
    <dbReference type="NCBI Taxonomy" id="1172194"/>
    <lineage>
        <taxon>Bacteria</taxon>
        <taxon>Pseudomonadati</taxon>
        <taxon>Pseudomonadota</taxon>
        <taxon>Gammaproteobacteria</taxon>
        <taxon>Nevskiales</taxon>
        <taxon>Nevskiaceae</taxon>
        <taxon>Hydrocarboniphaga</taxon>
    </lineage>
</organism>
<keyword evidence="3" id="KW-1185">Reference proteome</keyword>
<feature type="region of interest" description="Disordered" evidence="1">
    <location>
        <begin position="35"/>
        <end position="97"/>
    </location>
</feature>
<evidence type="ECO:0000256" key="1">
    <source>
        <dbReference type="SAM" id="MobiDB-lite"/>
    </source>
</evidence>
<dbReference type="EMBL" id="AKGD01000001">
    <property type="protein sequence ID" value="EIT71273.1"/>
    <property type="molecule type" value="Genomic_DNA"/>
</dbReference>
<comment type="caution">
    <text evidence="2">The sequence shown here is derived from an EMBL/GenBank/DDBJ whole genome shotgun (WGS) entry which is preliminary data.</text>
</comment>
<reference evidence="2 3" key="1">
    <citation type="journal article" date="2012" name="J. Bacteriol.">
        <title>Genome Sequence of n-Alkane-Degrading Hydrocarboniphaga effusa Strain AP103T (ATCC BAA-332T).</title>
        <authorList>
            <person name="Chang H.K."/>
            <person name="Zylstra G.J."/>
            <person name="Chae J.C."/>
        </authorList>
    </citation>
    <scope>NUCLEOTIDE SEQUENCE [LARGE SCALE GENOMIC DNA]</scope>
    <source>
        <strain evidence="2 3">AP103</strain>
    </source>
</reference>
<accession>I8TC96</accession>
<proteinExistence type="predicted"/>
<sequence length="97" mass="10036">MVPGFAERSGAFGGSSLRLVRFLARVAVRGCRDHGGDCRGVGQPAPQSLPGSDQCGRRASAGGVRTDGASWRSQHRFADRVSKSVGTGCDRGGPLPP</sequence>
<dbReference type="AlphaFoldDB" id="I8TC96"/>
<dbReference type="STRING" id="1172194.WQQ_14100"/>
<dbReference type="Proteomes" id="UP000003704">
    <property type="component" value="Unassembled WGS sequence"/>
</dbReference>
<name>I8TC96_9GAMM</name>
<protein>
    <submittedName>
        <fullName evidence="2">Uncharacterized protein</fullName>
    </submittedName>
</protein>
<gene>
    <name evidence="2" type="ORF">WQQ_14100</name>
</gene>
<evidence type="ECO:0000313" key="2">
    <source>
        <dbReference type="EMBL" id="EIT71273.1"/>
    </source>
</evidence>
<evidence type="ECO:0000313" key="3">
    <source>
        <dbReference type="Proteomes" id="UP000003704"/>
    </source>
</evidence>